<name>A0A7Z7JHB1_9BURK</name>
<protein>
    <submittedName>
        <fullName evidence="1">Uncharacterized protein</fullName>
    </submittedName>
</protein>
<dbReference type="Proteomes" id="UP000257139">
    <property type="component" value="Chromosome CBM2594_b"/>
</dbReference>
<reference evidence="1 2" key="1">
    <citation type="submission" date="2018-01" db="EMBL/GenBank/DDBJ databases">
        <authorList>
            <person name="Clerissi C."/>
        </authorList>
    </citation>
    <scope>NUCLEOTIDE SEQUENCE [LARGE SCALE GENOMIC DNA]</scope>
    <source>
        <strain evidence="1">Cupriavidus taiwanensis STM 6021</strain>
    </source>
</reference>
<evidence type="ECO:0000313" key="2">
    <source>
        <dbReference type="Proteomes" id="UP000257139"/>
    </source>
</evidence>
<dbReference type="EMBL" id="LT978514">
    <property type="protein sequence ID" value="SPC23478.1"/>
    <property type="molecule type" value="Genomic_DNA"/>
</dbReference>
<dbReference type="AlphaFoldDB" id="A0A7Z7JHB1"/>
<evidence type="ECO:0000313" key="1">
    <source>
        <dbReference type="EMBL" id="SPC23478.1"/>
    </source>
</evidence>
<accession>A0A7Z7JHB1</accession>
<gene>
    <name evidence="1" type="ORF">CBM2594_B80017</name>
</gene>
<proteinExistence type="predicted"/>
<sequence>MRHADVAGRWADARGAYHSFYRSYQNIYFWC</sequence>
<organism evidence="1 2">
    <name type="scientific">Cupriavidus taiwanensis</name>
    <dbReference type="NCBI Taxonomy" id="164546"/>
    <lineage>
        <taxon>Bacteria</taxon>
        <taxon>Pseudomonadati</taxon>
        <taxon>Pseudomonadota</taxon>
        <taxon>Betaproteobacteria</taxon>
        <taxon>Burkholderiales</taxon>
        <taxon>Burkholderiaceae</taxon>
        <taxon>Cupriavidus</taxon>
    </lineage>
</organism>